<protein>
    <submittedName>
        <fullName evidence="1">Uncharacterized protein</fullName>
    </submittedName>
</protein>
<accession>A0A2P5KCQ3</accession>
<proteinExistence type="predicted"/>
<dbReference type="AlphaFoldDB" id="A0A2P5KCQ3"/>
<evidence type="ECO:0000313" key="1">
    <source>
        <dbReference type="EMBL" id="PPB84491.1"/>
    </source>
</evidence>
<comment type="caution">
    <text evidence="1">The sequence shown here is derived from an EMBL/GenBank/DDBJ whole genome shotgun (WGS) entry which is preliminary data.</text>
</comment>
<dbReference type="Proteomes" id="UP000243096">
    <property type="component" value="Unassembled WGS sequence"/>
</dbReference>
<name>A0A2P5KCQ3_9BURK</name>
<evidence type="ECO:0000313" key="2">
    <source>
        <dbReference type="Proteomes" id="UP000243096"/>
    </source>
</evidence>
<keyword evidence="2" id="KW-1185">Reference proteome</keyword>
<gene>
    <name evidence="1" type="ORF">B0O95_103181</name>
</gene>
<organism evidence="1 2">
    <name type="scientific">Mycetohabitans endofungorum</name>
    <dbReference type="NCBI Taxonomy" id="417203"/>
    <lineage>
        <taxon>Bacteria</taxon>
        <taxon>Pseudomonadati</taxon>
        <taxon>Pseudomonadota</taxon>
        <taxon>Betaproteobacteria</taxon>
        <taxon>Burkholderiales</taxon>
        <taxon>Burkholderiaceae</taxon>
        <taxon>Mycetohabitans</taxon>
    </lineage>
</organism>
<dbReference type="EMBL" id="PRDW01000003">
    <property type="protein sequence ID" value="PPB84491.1"/>
    <property type="molecule type" value="Genomic_DNA"/>
</dbReference>
<sequence length="41" mass="4577">MTVRVDRVVLRGMLCFVYTFVAMKCVPGWARGCRQAVGPVC</sequence>
<reference evidence="1 2" key="1">
    <citation type="submission" date="2018-01" db="EMBL/GenBank/DDBJ databases">
        <title>Genomic Encyclopedia of Type Strains, Phase III (KMG-III): the genomes of soil and plant-associated and newly described type strains.</title>
        <authorList>
            <person name="Whitman W."/>
        </authorList>
    </citation>
    <scope>NUCLEOTIDE SEQUENCE [LARGE SCALE GENOMIC DNA]</scope>
    <source>
        <strain evidence="1 2">HKI456</strain>
    </source>
</reference>